<dbReference type="AlphaFoldDB" id="A0A1V4SJR1"/>
<evidence type="ECO:0000259" key="2">
    <source>
        <dbReference type="Pfam" id="PF07833"/>
    </source>
</evidence>
<dbReference type="Proteomes" id="UP000191554">
    <property type="component" value="Unassembled WGS sequence"/>
</dbReference>
<sequence>MKKLISLVLAILLCFTGFTTLEGAASGSTVKVEARKIDRQEDSLDIKIIYPFLEGFKAASQLNDIIQKRNISAIGAIKEAQTFIDDLKATQKADGEQVTTMKAAVESYFDYNFSGNILSILINSYDYYGGAHGSSYMDSYSVNTKTNEIYNSFNSLFNSGSNYKKAVLDKLNRLIDKNKDLYFEDAKKSVAAKNSNYKFYIDGNKLVIYFDLYELRPYAGGIPVFEINAGELKGLLKNDVYSQMIAAKPLEKVRFNGTSLSPQLKTYEQEYVLMVPLQDIAKLLGYKVTWDAKKGWGVGGGFVKNKESSFYSSKTNGSVNLGLAAKAVGNTMYVPQSYFSMVLKEDVYYYGDALRIYRINPANQNTFEKQIVELVSPKTSQEAVNMYAAAVKERKGAIQYALYSDALKAARKADLEDLNWVTGVSSPWVSGYEIKNTGKDSYAITFHWATSTGKAGDSVTSVKAEKISGQDYWQITEVKE</sequence>
<keyword evidence="5" id="KW-0378">Hydrolase</keyword>
<dbReference type="InterPro" id="IPR021729">
    <property type="entry name" value="DUF3298"/>
</dbReference>
<keyword evidence="1" id="KW-0732">Signal</keyword>
<dbReference type="EC" id="3.5.1.-" evidence="5"/>
<comment type="caution">
    <text evidence="5">The sequence shown here is derived from an EMBL/GenBank/DDBJ whole genome shotgun (WGS) entry which is preliminary data.</text>
</comment>
<dbReference type="Gene3D" id="3.90.640.20">
    <property type="entry name" value="Heat-shock cognate protein, ATPase"/>
    <property type="match status" value="1"/>
</dbReference>
<evidence type="ECO:0000313" key="6">
    <source>
        <dbReference type="Proteomes" id="UP000191554"/>
    </source>
</evidence>
<dbReference type="GO" id="GO:0016787">
    <property type="term" value="F:hydrolase activity"/>
    <property type="evidence" value="ECO:0007669"/>
    <property type="project" value="UniProtKB-KW"/>
</dbReference>
<evidence type="ECO:0000259" key="4">
    <source>
        <dbReference type="Pfam" id="PF13739"/>
    </source>
</evidence>
<dbReference type="InterPro" id="IPR037126">
    <property type="entry name" value="PdaC/RsiV-like_sf"/>
</dbReference>
<feature type="domain" description="Deacetylase PdaC" evidence="4">
    <location>
        <begin position="39"/>
        <end position="134"/>
    </location>
</feature>
<dbReference type="SUPFAM" id="SSF55383">
    <property type="entry name" value="Copper amine oxidase, domain N"/>
    <property type="match status" value="1"/>
</dbReference>
<dbReference type="Pfam" id="PF11738">
    <property type="entry name" value="DUF3298"/>
    <property type="match status" value="1"/>
</dbReference>
<dbReference type="InterPro" id="IPR025303">
    <property type="entry name" value="PdaC"/>
</dbReference>
<accession>A0A1V4SJR1</accession>
<evidence type="ECO:0000259" key="3">
    <source>
        <dbReference type="Pfam" id="PF11738"/>
    </source>
</evidence>
<dbReference type="Gene3D" id="3.30.565.40">
    <property type="entry name" value="Fervidobacterium nodosum Rt17-B1 like"/>
    <property type="match status" value="1"/>
</dbReference>
<dbReference type="InterPro" id="IPR036582">
    <property type="entry name" value="Mao_N_sf"/>
</dbReference>
<protein>
    <submittedName>
        <fullName evidence="5">Peptidoglycan-N-acetylmuramic acid deacetylase PdaC</fullName>
        <ecNumber evidence="5">3.5.1.-</ecNumber>
    </submittedName>
</protein>
<keyword evidence="6" id="KW-1185">Reference proteome</keyword>
<evidence type="ECO:0000256" key="1">
    <source>
        <dbReference type="SAM" id="SignalP"/>
    </source>
</evidence>
<dbReference type="STRING" id="48256.CLHUN_26280"/>
<organism evidence="5 6">
    <name type="scientific">Ruminiclostridium hungatei</name>
    <name type="common">Clostridium hungatei</name>
    <dbReference type="NCBI Taxonomy" id="48256"/>
    <lineage>
        <taxon>Bacteria</taxon>
        <taxon>Bacillati</taxon>
        <taxon>Bacillota</taxon>
        <taxon>Clostridia</taxon>
        <taxon>Eubacteriales</taxon>
        <taxon>Oscillospiraceae</taxon>
        <taxon>Ruminiclostridium</taxon>
    </lineage>
</organism>
<dbReference type="Pfam" id="PF07833">
    <property type="entry name" value="Cu_amine_oxidN1"/>
    <property type="match status" value="1"/>
</dbReference>
<feature type="domain" description="Copper amine oxidase-like N-terminal" evidence="2">
    <location>
        <begin position="255"/>
        <end position="353"/>
    </location>
</feature>
<dbReference type="EMBL" id="MZGX01000017">
    <property type="protein sequence ID" value="OPX43481.1"/>
    <property type="molecule type" value="Genomic_DNA"/>
</dbReference>
<dbReference type="RefSeq" id="WP_080065082.1">
    <property type="nucleotide sequence ID" value="NZ_MZGX01000017.1"/>
</dbReference>
<gene>
    <name evidence="5" type="primary">pdaC_1</name>
    <name evidence="5" type="ORF">CLHUN_26280</name>
</gene>
<dbReference type="InterPro" id="IPR012854">
    <property type="entry name" value="Cu_amine_oxidase-like_N"/>
</dbReference>
<feature type="chain" id="PRO_5013025528" evidence="1">
    <location>
        <begin position="25"/>
        <end position="480"/>
    </location>
</feature>
<name>A0A1V4SJR1_RUMHU</name>
<reference evidence="5 6" key="1">
    <citation type="submission" date="2017-03" db="EMBL/GenBank/DDBJ databases">
        <title>Genome sequence of Clostridium hungatei DSM 14427.</title>
        <authorList>
            <person name="Poehlein A."/>
            <person name="Daniel R."/>
        </authorList>
    </citation>
    <scope>NUCLEOTIDE SEQUENCE [LARGE SCALE GENOMIC DNA]</scope>
    <source>
        <strain evidence="5 6">DSM 14427</strain>
    </source>
</reference>
<feature type="signal peptide" evidence="1">
    <location>
        <begin position="1"/>
        <end position="24"/>
    </location>
</feature>
<dbReference type="Pfam" id="PF13739">
    <property type="entry name" value="PdaC"/>
    <property type="match status" value="1"/>
</dbReference>
<evidence type="ECO:0000313" key="5">
    <source>
        <dbReference type="EMBL" id="OPX43481.1"/>
    </source>
</evidence>
<feature type="domain" description="DUF3298" evidence="3">
    <location>
        <begin position="155"/>
        <end position="227"/>
    </location>
</feature>
<dbReference type="OrthoDB" id="5637at2"/>
<proteinExistence type="predicted"/>